<dbReference type="PROSITE" id="PS50943">
    <property type="entry name" value="HTH_CROC1"/>
    <property type="match status" value="1"/>
</dbReference>
<dbReference type="OrthoDB" id="3626190at2"/>
<feature type="domain" description="HTH cro/C1-type" evidence="1">
    <location>
        <begin position="17"/>
        <end position="72"/>
    </location>
</feature>
<dbReference type="EMBL" id="CP002000">
    <property type="protein sequence ID" value="ADJ48830.1"/>
    <property type="molecule type" value="Genomic_DNA"/>
</dbReference>
<accession>A0A0H3DD33</accession>
<dbReference type="InterPro" id="IPR010982">
    <property type="entry name" value="Lambda_DNA-bd_dom_sf"/>
</dbReference>
<name>A0A0H3DD33_AMYMU</name>
<dbReference type="HOGENOM" id="CLU_1136202_0_0_11"/>
<dbReference type="SMART" id="SM00530">
    <property type="entry name" value="HTH_XRE"/>
    <property type="match status" value="1"/>
</dbReference>
<dbReference type="eggNOG" id="COG1396">
    <property type="taxonomic scope" value="Bacteria"/>
</dbReference>
<evidence type="ECO:0000313" key="3">
    <source>
        <dbReference type="Proteomes" id="UP000000328"/>
    </source>
</evidence>
<protein>
    <submittedName>
        <fullName evidence="2">XRE family transcriptional regulator</fullName>
    </submittedName>
</protein>
<dbReference type="InterPro" id="IPR043917">
    <property type="entry name" value="DUF5753"/>
</dbReference>
<dbReference type="GO" id="GO:0003677">
    <property type="term" value="F:DNA binding"/>
    <property type="evidence" value="ECO:0007669"/>
    <property type="project" value="InterPro"/>
</dbReference>
<dbReference type="CDD" id="cd00093">
    <property type="entry name" value="HTH_XRE"/>
    <property type="match status" value="1"/>
</dbReference>
<dbReference type="InterPro" id="IPR001387">
    <property type="entry name" value="Cro/C1-type_HTH"/>
</dbReference>
<dbReference type="KEGG" id="amd:AMED_7112"/>
<dbReference type="Proteomes" id="UP000000328">
    <property type="component" value="Chromosome"/>
</dbReference>
<dbReference type="Gene3D" id="1.10.260.40">
    <property type="entry name" value="lambda repressor-like DNA-binding domains"/>
    <property type="match status" value="1"/>
</dbReference>
<gene>
    <name evidence="2" type="ordered locus">AMED_7112</name>
</gene>
<evidence type="ECO:0000313" key="2">
    <source>
        <dbReference type="EMBL" id="ADJ48830.1"/>
    </source>
</evidence>
<dbReference type="Pfam" id="PF19054">
    <property type="entry name" value="DUF5753"/>
    <property type="match status" value="2"/>
</dbReference>
<dbReference type="RefSeq" id="WP_013228875.1">
    <property type="nucleotide sequence ID" value="NC_014318.1"/>
</dbReference>
<reference evidence="2 3" key="1">
    <citation type="journal article" date="2010" name="Cell Res.">
        <title>Complete genome sequence of the rifamycin SV-producing Amycolatopsis mediterranei U32 revealed its genetic characteristics in phylogeny and metabolism.</title>
        <authorList>
            <person name="Zhao W."/>
            <person name="Zhong Y."/>
            <person name="Yuan H."/>
            <person name="Wang J."/>
            <person name="Zheng H."/>
            <person name="Wang Y."/>
            <person name="Cen X."/>
            <person name="Xu F."/>
            <person name="Bai J."/>
            <person name="Han X."/>
            <person name="Lu G."/>
            <person name="Zhu Y."/>
            <person name="Shao Z."/>
            <person name="Yan H."/>
            <person name="Li C."/>
            <person name="Peng N."/>
            <person name="Zhang Z."/>
            <person name="Zhang Y."/>
            <person name="Lin W."/>
            <person name="Fan Y."/>
            <person name="Qin Z."/>
            <person name="Hu Y."/>
            <person name="Zhu B."/>
            <person name="Wang S."/>
            <person name="Ding X."/>
            <person name="Zhao G.P."/>
        </authorList>
    </citation>
    <scope>NUCLEOTIDE SEQUENCE [LARGE SCALE GENOMIC DNA]</scope>
    <source>
        <strain evidence="3">U-32</strain>
    </source>
</reference>
<dbReference type="PATRIC" id="fig|749927.5.peg.7395"/>
<dbReference type="GeneID" id="92874761"/>
<dbReference type="SUPFAM" id="SSF47413">
    <property type="entry name" value="lambda repressor-like DNA-binding domains"/>
    <property type="match status" value="1"/>
</dbReference>
<organism evidence="2 3">
    <name type="scientific">Amycolatopsis mediterranei (strain U-32)</name>
    <dbReference type="NCBI Taxonomy" id="749927"/>
    <lineage>
        <taxon>Bacteria</taxon>
        <taxon>Bacillati</taxon>
        <taxon>Actinomycetota</taxon>
        <taxon>Actinomycetes</taxon>
        <taxon>Pseudonocardiales</taxon>
        <taxon>Pseudonocardiaceae</taxon>
        <taxon>Amycolatopsis</taxon>
    </lineage>
</organism>
<sequence length="244" mass="27709">MSELKVYPALLLLGHALRELRIKHDVSLRTMARRLGFNPSILSAWETGLRRPPAEALGYILGHLRVRPPAYRLLVQIHEQGDRLNCVERLAPDTPSLEPAYEQLAARKFEWAPHSVPKFLRTPDYIRAELQCRDVPSDDIDQAIFAQQVREIDRPKHFPSVILVSEAAWPSDTDLPRLENVTAGIVPTSTSEPGTIDAFTIYETDSGFATVVLRHEHARIYLGDPEIVKGYRSAFDRLQREVSR</sequence>
<evidence type="ECO:0000259" key="1">
    <source>
        <dbReference type="PROSITE" id="PS50943"/>
    </source>
</evidence>
<dbReference type="AlphaFoldDB" id="A0A0H3DD33"/>
<dbReference type="Pfam" id="PF13560">
    <property type="entry name" value="HTH_31"/>
    <property type="match status" value="1"/>
</dbReference>
<proteinExistence type="predicted"/>